<accession>A0ABW1MQ27</accession>
<evidence type="ECO:0000313" key="3">
    <source>
        <dbReference type="Proteomes" id="UP001596139"/>
    </source>
</evidence>
<evidence type="ECO:0000313" key="2">
    <source>
        <dbReference type="EMBL" id="MFC6065501.1"/>
    </source>
</evidence>
<dbReference type="InterPro" id="IPR025847">
    <property type="entry name" value="MEDS_domain"/>
</dbReference>
<proteinExistence type="predicted"/>
<dbReference type="Gene3D" id="3.30.750.24">
    <property type="entry name" value="STAS domain"/>
    <property type="match status" value="1"/>
</dbReference>
<keyword evidence="3" id="KW-1185">Reference proteome</keyword>
<dbReference type="InterPro" id="IPR036513">
    <property type="entry name" value="STAS_dom_sf"/>
</dbReference>
<comment type="caution">
    <text evidence="2">The sequence shown here is derived from an EMBL/GenBank/DDBJ whole genome shotgun (WGS) entry which is preliminary data.</text>
</comment>
<reference evidence="3" key="1">
    <citation type="journal article" date="2019" name="Int. J. Syst. Evol. Microbiol.">
        <title>The Global Catalogue of Microorganisms (GCM) 10K type strain sequencing project: providing services to taxonomists for standard genome sequencing and annotation.</title>
        <authorList>
            <consortium name="The Broad Institute Genomics Platform"/>
            <consortium name="The Broad Institute Genome Sequencing Center for Infectious Disease"/>
            <person name="Wu L."/>
            <person name="Ma J."/>
        </authorList>
    </citation>
    <scope>NUCLEOTIDE SEQUENCE [LARGE SCALE GENOMIC DNA]</scope>
    <source>
        <strain evidence="3">CGMCC 1.15180</strain>
    </source>
</reference>
<dbReference type="RefSeq" id="WP_031059289.1">
    <property type="nucleotide sequence ID" value="NZ_JBHSPX010000007.1"/>
</dbReference>
<dbReference type="Proteomes" id="UP001596139">
    <property type="component" value="Unassembled WGS sequence"/>
</dbReference>
<feature type="domain" description="MEDS" evidence="1">
    <location>
        <begin position="21"/>
        <end position="180"/>
    </location>
</feature>
<organism evidence="2 3">
    <name type="scientific">Streptomyces ochraceiscleroticus</name>
    <dbReference type="NCBI Taxonomy" id="47761"/>
    <lineage>
        <taxon>Bacteria</taxon>
        <taxon>Bacillati</taxon>
        <taxon>Actinomycetota</taxon>
        <taxon>Actinomycetes</taxon>
        <taxon>Kitasatosporales</taxon>
        <taxon>Streptomycetaceae</taxon>
        <taxon>Streptomyces</taxon>
    </lineage>
</organism>
<gene>
    <name evidence="2" type="ORF">ACFP4F_23560</name>
</gene>
<sequence>MAGEAMQRGTLPVQRLRPGDHAFCRYTERPRWDLVAAYAWTGLARGEKVIICPAPQADRDTVRERLEEHGPALDHVCASGQLVFASMRMLLHPDGRFIPAREWQRIQEEITDALAKRYAGLRAYIDMRWVADLGADVEEVMACEKNAAHLFATRVYSEVCAYDTSAFEPAVLDAMHAAHPHDLLDGPGDLHVLHAAGLVRLIGEADMATQIEWISALREAFKRSAHDGHLVVDLSRLHFLSVGCASDLLSLATDAHRHGRIDVRLDRAKATLLIGLGSRYLKHVVLIEDS</sequence>
<dbReference type="Pfam" id="PF14417">
    <property type="entry name" value="MEDS"/>
    <property type="match status" value="1"/>
</dbReference>
<evidence type="ECO:0000259" key="1">
    <source>
        <dbReference type="Pfam" id="PF14417"/>
    </source>
</evidence>
<protein>
    <submittedName>
        <fullName evidence="2">MEDS domain-containing protein</fullName>
    </submittedName>
</protein>
<dbReference type="EMBL" id="JBHSPX010000007">
    <property type="protein sequence ID" value="MFC6065501.1"/>
    <property type="molecule type" value="Genomic_DNA"/>
</dbReference>
<name>A0ABW1MQ27_9ACTN</name>